<organism evidence="1 2">
    <name type="scientific">Panagrolaimus sp. JU765</name>
    <dbReference type="NCBI Taxonomy" id="591449"/>
    <lineage>
        <taxon>Eukaryota</taxon>
        <taxon>Metazoa</taxon>
        <taxon>Ecdysozoa</taxon>
        <taxon>Nematoda</taxon>
        <taxon>Chromadorea</taxon>
        <taxon>Rhabditida</taxon>
        <taxon>Tylenchina</taxon>
        <taxon>Panagrolaimomorpha</taxon>
        <taxon>Panagrolaimoidea</taxon>
        <taxon>Panagrolaimidae</taxon>
        <taxon>Panagrolaimus</taxon>
    </lineage>
</organism>
<protein>
    <submittedName>
        <fullName evidence="2">Uncharacterized protein</fullName>
    </submittedName>
</protein>
<evidence type="ECO:0000313" key="1">
    <source>
        <dbReference type="Proteomes" id="UP000887576"/>
    </source>
</evidence>
<reference evidence="2" key="1">
    <citation type="submission" date="2022-11" db="UniProtKB">
        <authorList>
            <consortium name="WormBaseParasite"/>
        </authorList>
    </citation>
    <scope>IDENTIFICATION</scope>
</reference>
<proteinExistence type="predicted"/>
<evidence type="ECO:0000313" key="2">
    <source>
        <dbReference type="WBParaSite" id="JU765_v2.g19719.t1"/>
    </source>
</evidence>
<name>A0AC34QV66_9BILA</name>
<accession>A0AC34QV66</accession>
<dbReference type="WBParaSite" id="JU765_v2.g19719.t1">
    <property type="protein sequence ID" value="JU765_v2.g19719.t1"/>
    <property type="gene ID" value="JU765_v2.g19719"/>
</dbReference>
<dbReference type="Proteomes" id="UP000887576">
    <property type="component" value="Unplaced"/>
</dbReference>
<sequence length="94" mass="10654">MDSMRRLNENFQLFLQNFCGFKFRRPMTGKFGESWNGKTPAIIGAIFAGVDQTIQVVWDASFLGTTFVWATDAAPFRRVIRRFGACLIDLGLLT</sequence>